<evidence type="ECO:0000259" key="8">
    <source>
        <dbReference type="Pfam" id="PF00482"/>
    </source>
</evidence>
<evidence type="ECO:0000256" key="5">
    <source>
        <dbReference type="ARBA" id="ARBA00022989"/>
    </source>
</evidence>
<dbReference type="eggNOG" id="COG1459">
    <property type="taxonomic scope" value="Bacteria"/>
</dbReference>
<dbReference type="PANTHER" id="PTHR30012">
    <property type="entry name" value="GENERAL SECRETION PATHWAY PROTEIN"/>
    <property type="match status" value="1"/>
</dbReference>
<dbReference type="GO" id="GO:0005886">
    <property type="term" value="C:plasma membrane"/>
    <property type="evidence" value="ECO:0007669"/>
    <property type="project" value="UniProtKB-SubCell"/>
</dbReference>
<protein>
    <submittedName>
        <fullName evidence="9">Type II secretion system protein</fullName>
    </submittedName>
</protein>
<dbReference type="OrthoDB" id="9805682at2"/>
<keyword evidence="3" id="KW-1003">Cell membrane</keyword>
<proteinExistence type="inferred from homology"/>
<dbReference type="AlphaFoldDB" id="D1AWQ6"/>
<dbReference type="GeneID" id="29673194"/>
<evidence type="ECO:0000256" key="1">
    <source>
        <dbReference type="ARBA" id="ARBA00004651"/>
    </source>
</evidence>
<feature type="domain" description="Type II secretion system protein GspF" evidence="8">
    <location>
        <begin position="210"/>
        <end position="325"/>
    </location>
</feature>
<feature type="transmembrane region" description="Helical" evidence="7">
    <location>
        <begin position="302"/>
        <end position="324"/>
    </location>
</feature>
<comment type="subcellular location">
    <subcellularLocation>
        <location evidence="1">Cell membrane</location>
        <topology evidence="1">Multi-pass membrane protein</topology>
    </subcellularLocation>
</comment>
<dbReference type="KEGG" id="smf:Smon_0247"/>
<feature type="domain" description="Type II secretion system protein GspF" evidence="8">
    <location>
        <begin position="15"/>
        <end position="130"/>
    </location>
</feature>
<dbReference type="Proteomes" id="UP000002072">
    <property type="component" value="Chromosome"/>
</dbReference>
<dbReference type="PANTHER" id="PTHR30012:SF0">
    <property type="entry name" value="TYPE II SECRETION SYSTEM PROTEIN F-RELATED"/>
    <property type="match status" value="1"/>
</dbReference>
<evidence type="ECO:0000256" key="6">
    <source>
        <dbReference type="ARBA" id="ARBA00023136"/>
    </source>
</evidence>
<dbReference type="Pfam" id="PF00482">
    <property type="entry name" value="T2SSF"/>
    <property type="match status" value="2"/>
</dbReference>
<reference evidence="9 10" key="1">
    <citation type="journal article" date="2009" name="Stand. Genomic Sci.">
        <title>Complete genome sequence of Streptobacillus moniliformis type strain (9901T).</title>
        <authorList>
            <person name="Nolan M."/>
            <person name="Gronow S."/>
            <person name="Lapidus A."/>
            <person name="Ivanova N."/>
            <person name="Copeland A."/>
            <person name="Lucas S."/>
            <person name="Del Rio T.G."/>
            <person name="Chen F."/>
            <person name="Tice H."/>
            <person name="Pitluck S."/>
            <person name="Cheng J.F."/>
            <person name="Sims D."/>
            <person name="Meincke L."/>
            <person name="Bruce D."/>
            <person name="Goodwin L."/>
            <person name="Brettin T."/>
            <person name="Han C."/>
            <person name="Detter J.C."/>
            <person name="Ovchinikova G."/>
            <person name="Pati A."/>
            <person name="Mavromatis K."/>
            <person name="Mikhailova N."/>
            <person name="Chen A."/>
            <person name="Palaniappan K."/>
            <person name="Land M."/>
            <person name="Hauser L."/>
            <person name="Chang Y.J."/>
            <person name="Jeffries C.D."/>
            <person name="Rohde M."/>
            <person name="Sproer C."/>
            <person name="Goker M."/>
            <person name="Bristow J."/>
            <person name="Eisen J.A."/>
            <person name="Markowitz V."/>
            <person name="Hugenholtz P."/>
            <person name="Kyrpides N.C."/>
            <person name="Klenk H.P."/>
            <person name="Chain P."/>
        </authorList>
    </citation>
    <scope>NUCLEOTIDE SEQUENCE [LARGE SCALE GENOMIC DNA]</scope>
    <source>
        <strain evidence="10">ATCC 14647 / DSM 12112 / NCTC 10651 / 9901</strain>
    </source>
</reference>
<keyword evidence="6 7" id="KW-0472">Membrane</keyword>
<evidence type="ECO:0000256" key="2">
    <source>
        <dbReference type="ARBA" id="ARBA00005745"/>
    </source>
</evidence>
<dbReference type="RefSeq" id="WP_012858290.1">
    <property type="nucleotide sequence ID" value="NC_013515.1"/>
</dbReference>
<comment type="similarity">
    <text evidence="2">Belongs to the GSP F family.</text>
</comment>
<dbReference type="PRINTS" id="PR00812">
    <property type="entry name" value="BCTERIALGSPF"/>
</dbReference>
<organism evidence="9 10">
    <name type="scientific">Streptobacillus moniliformis (strain ATCC 14647 / DSM 12112 / NCTC 10651 / 9901)</name>
    <dbReference type="NCBI Taxonomy" id="519441"/>
    <lineage>
        <taxon>Bacteria</taxon>
        <taxon>Fusobacteriati</taxon>
        <taxon>Fusobacteriota</taxon>
        <taxon>Fusobacteriia</taxon>
        <taxon>Fusobacteriales</taxon>
        <taxon>Leptotrichiaceae</taxon>
        <taxon>Streptobacillus</taxon>
    </lineage>
</organism>
<evidence type="ECO:0000313" key="9">
    <source>
        <dbReference type="EMBL" id="ACZ00732.1"/>
    </source>
</evidence>
<evidence type="ECO:0000256" key="7">
    <source>
        <dbReference type="SAM" id="Phobius"/>
    </source>
</evidence>
<feature type="transmembrane region" description="Helical" evidence="7">
    <location>
        <begin position="160"/>
        <end position="179"/>
    </location>
</feature>
<sequence length="334" mass="39223">MNKAKFRKEIVSRLEILLRSEIDIIDSVNVLCNIYVGNEKEKLIKLKKDLEKGKTLRESFKNINNNKEFLSYISIVEKTGNIQQVFNILKEKYEFEDNILKEVMNIISYPAILLFISFIILIAMMLTIVPKFVEIYNDLNAELPLFTKILISISEKLIKYNILIIFIFFALLVLFKYLIKINRYIIDKFKFNIKIYRDIFLMRYIQGIYVQLKSGIDFYDAVKNLNIVENEYFIFEMDKIIKKISKGTPLKKIYVNKKIFDNEFIAIINIAEKTGDLSNSFENLYLIYSNKVRVKIKMMLRLLEPISIIVIALLIGSVLISLMLPLLNIGEMIN</sequence>
<dbReference type="Gene3D" id="1.20.81.30">
    <property type="entry name" value="Type II secretion system (T2SS), domain F"/>
    <property type="match status" value="2"/>
</dbReference>
<gene>
    <name evidence="9" type="ordered locus">Smon_0247</name>
</gene>
<keyword evidence="4 7" id="KW-0812">Transmembrane</keyword>
<keyword evidence="5 7" id="KW-1133">Transmembrane helix</keyword>
<dbReference type="InterPro" id="IPR042094">
    <property type="entry name" value="T2SS_GspF_sf"/>
</dbReference>
<dbReference type="InterPro" id="IPR018076">
    <property type="entry name" value="T2SS_GspF_dom"/>
</dbReference>
<name>D1AWQ6_STRM9</name>
<evidence type="ECO:0000256" key="3">
    <source>
        <dbReference type="ARBA" id="ARBA00022475"/>
    </source>
</evidence>
<dbReference type="STRING" id="519441.Smon_0247"/>
<accession>D1AWQ6</accession>
<evidence type="ECO:0000256" key="4">
    <source>
        <dbReference type="ARBA" id="ARBA00022692"/>
    </source>
</evidence>
<keyword evidence="10" id="KW-1185">Reference proteome</keyword>
<feature type="transmembrane region" description="Helical" evidence="7">
    <location>
        <begin position="106"/>
        <end position="129"/>
    </location>
</feature>
<dbReference type="HOGENOM" id="CLU_035032_2_2_0"/>
<evidence type="ECO:0000313" key="10">
    <source>
        <dbReference type="Proteomes" id="UP000002072"/>
    </source>
</evidence>
<dbReference type="InterPro" id="IPR003004">
    <property type="entry name" value="GspF/PilC"/>
</dbReference>
<dbReference type="EMBL" id="CP001779">
    <property type="protein sequence ID" value="ACZ00732.1"/>
    <property type="molecule type" value="Genomic_DNA"/>
</dbReference>